<evidence type="ECO:0000256" key="1">
    <source>
        <dbReference type="SAM" id="Phobius"/>
    </source>
</evidence>
<organism evidence="2">
    <name type="scientific">marine sediment metagenome</name>
    <dbReference type="NCBI Taxonomy" id="412755"/>
    <lineage>
        <taxon>unclassified sequences</taxon>
        <taxon>metagenomes</taxon>
        <taxon>ecological metagenomes</taxon>
    </lineage>
</organism>
<keyword evidence="1" id="KW-1133">Transmembrane helix</keyword>
<feature type="transmembrane region" description="Helical" evidence="1">
    <location>
        <begin position="80"/>
        <end position="101"/>
    </location>
</feature>
<accession>X1J8P3</accession>
<feature type="transmembrane region" description="Helical" evidence="1">
    <location>
        <begin position="20"/>
        <end position="43"/>
    </location>
</feature>
<evidence type="ECO:0000313" key="2">
    <source>
        <dbReference type="EMBL" id="GAH74749.1"/>
    </source>
</evidence>
<keyword evidence="1" id="KW-0812">Transmembrane</keyword>
<feature type="transmembrane region" description="Helical" evidence="1">
    <location>
        <begin position="108"/>
        <end position="128"/>
    </location>
</feature>
<sequence length="173" mass="19628">MKLVENSIYLILLLLPTYLVRFEIFGIPFTLLEILIIAAFVLFLVEYKNKIVLGWWKWPLAVFLGAGLLSSIFSPDVISALGFLKAYIIEPALLFIMIINIRPSFKKMVYSLALSSLFISVIDLFQYISGYGIPAPWNIRGPEFRITSVYDYPNAVGLFLAPISVLMIGYIYT</sequence>
<keyword evidence="1" id="KW-0472">Membrane</keyword>
<comment type="caution">
    <text evidence="2">The sequence shown here is derived from an EMBL/GenBank/DDBJ whole genome shotgun (WGS) entry which is preliminary data.</text>
</comment>
<gene>
    <name evidence="2" type="ORF">S03H2_45952</name>
</gene>
<feature type="non-terminal residue" evidence="2">
    <location>
        <position position="173"/>
    </location>
</feature>
<proteinExistence type="predicted"/>
<dbReference type="AlphaFoldDB" id="X1J8P3"/>
<feature type="transmembrane region" description="Helical" evidence="1">
    <location>
        <begin position="152"/>
        <end position="172"/>
    </location>
</feature>
<reference evidence="2" key="1">
    <citation type="journal article" date="2014" name="Front. Microbiol.">
        <title>High frequency of phylogenetically diverse reductive dehalogenase-homologous genes in deep subseafloor sedimentary metagenomes.</title>
        <authorList>
            <person name="Kawai M."/>
            <person name="Futagami T."/>
            <person name="Toyoda A."/>
            <person name="Takaki Y."/>
            <person name="Nishi S."/>
            <person name="Hori S."/>
            <person name="Arai W."/>
            <person name="Tsubouchi T."/>
            <person name="Morono Y."/>
            <person name="Uchiyama I."/>
            <person name="Ito T."/>
            <person name="Fujiyama A."/>
            <person name="Inagaki F."/>
            <person name="Takami H."/>
        </authorList>
    </citation>
    <scope>NUCLEOTIDE SEQUENCE</scope>
    <source>
        <strain evidence="2">Expedition CK06-06</strain>
    </source>
</reference>
<name>X1J8P3_9ZZZZ</name>
<protein>
    <submittedName>
        <fullName evidence="2">Uncharacterized protein</fullName>
    </submittedName>
</protein>
<dbReference type="EMBL" id="BARU01028817">
    <property type="protein sequence ID" value="GAH74749.1"/>
    <property type="molecule type" value="Genomic_DNA"/>
</dbReference>
<feature type="transmembrane region" description="Helical" evidence="1">
    <location>
        <begin position="55"/>
        <end position="74"/>
    </location>
</feature>